<dbReference type="EMBL" id="FOUE01000004">
    <property type="protein sequence ID" value="SFM54998.1"/>
    <property type="molecule type" value="Genomic_DNA"/>
</dbReference>
<protein>
    <submittedName>
        <fullName evidence="2">Para-aminobenzoate synthetase component 1</fullName>
    </submittedName>
</protein>
<dbReference type="RefSeq" id="WP_092023891.1">
    <property type="nucleotide sequence ID" value="NZ_FOUE01000004.1"/>
</dbReference>
<sequence>MSERLYILHLDSQQHRDRFLTAIASLPGFVCFGNGEWQGDQTQSWMAAQPSMHIASDGQSCDDIELQLEQVGARLKPGQKLAGIFEYEAGYGIEKALRPLAPAGARPAIRAAHYGWFLTPTADPLKMELHLSSEADPDVTTRLEQLVMTARTSGQEESLTIAPFSQDEPGERFKGNVLKILDYIVAGDCYQVNLSHRFQARYQGNLWLAYQHLTRRFPTAHSAYVSIDGDPVLSISPESFLEIDQGHVVTRPIKGTRPRGKTPEDDQKLAQDLLTSPKDRAENIMIVDLLRNDLGRFCQPGTIRADQILYLESYRNVHHLVSTVTGELDPAIHPVKALAQGFPGGSITGAPKIRAMEIIRELEVSPRGPYCGSVFAMNPRGDLYSNIAIRTLYARGDTLYCHGGGGIVADSNPDSELQETLDKVGPLMNELNLAFGTAENKG</sequence>
<dbReference type="InterPro" id="IPR005801">
    <property type="entry name" value="ADC_synthase"/>
</dbReference>
<dbReference type="InterPro" id="IPR015890">
    <property type="entry name" value="Chorismate_C"/>
</dbReference>
<dbReference type="Proteomes" id="UP000198519">
    <property type="component" value="Unassembled WGS sequence"/>
</dbReference>
<dbReference type="GO" id="GO:0046820">
    <property type="term" value="F:4-amino-4-deoxychorismate synthase activity"/>
    <property type="evidence" value="ECO:0007669"/>
    <property type="project" value="TreeGrafter"/>
</dbReference>
<evidence type="ECO:0000313" key="2">
    <source>
        <dbReference type="EMBL" id="SFM54998.1"/>
    </source>
</evidence>
<name>A0A1I4RS12_9GAMM</name>
<dbReference type="Pfam" id="PF00425">
    <property type="entry name" value="Chorismate_bind"/>
    <property type="match status" value="1"/>
</dbReference>
<organism evidence="2 3">
    <name type="scientific">Marinobacter zhejiangensis</name>
    <dbReference type="NCBI Taxonomy" id="488535"/>
    <lineage>
        <taxon>Bacteria</taxon>
        <taxon>Pseudomonadati</taxon>
        <taxon>Pseudomonadota</taxon>
        <taxon>Gammaproteobacteria</taxon>
        <taxon>Pseudomonadales</taxon>
        <taxon>Marinobacteraceae</taxon>
        <taxon>Marinobacter</taxon>
    </lineage>
</organism>
<dbReference type="OrthoDB" id="9803598at2"/>
<evidence type="ECO:0000259" key="1">
    <source>
        <dbReference type="Pfam" id="PF00425"/>
    </source>
</evidence>
<dbReference type="GO" id="GO:0000162">
    <property type="term" value="P:L-tryptophan biosynthetic process"/>
    <property type="evidence" value="ECO:0007669"/>
    <property type="project" value="TreeGrafter"/>
</dbReference>
<accession>A0A1I4RS12</accession>
<evidence type="ECO:0000313" key="3">
    <source>
        <dbReference type="Proteomes" id="UP000198519"/>
    </source>
</evidence>
<dbReference type="Gene3D" id="3.60.120.10">
    <property type="entry name" value="Anthranilate synthase"/>
    <property type="match status" value="1"/>
</dbReference>
<reference evidence="3" key="1">
    <citation type="submission" date="2016-10" db="EMBL/GenBank/DDBJ databases">
        <authorList>
            <person name="Varghese N."/>
            <person name="Submissions S."/>
        </authorList>
    </citation>
    <scope>NUCLEOTIDE SEQUENCE [LARGE SCALE GENOMIC DNA]</scope>
    <source>
        <strain evidence="3">CGMCC 1.7061</strain>
    </source>
</reference>
<keyword evidence="3" id="KW-1185">Reference proteome</keyword>
<dbReference type="STRING" id="488535.SAMN04487963_2915"/>
<dbReference type="InterPro" id="IPR019999">
    <property type="entry name" value="Anth_synth_I-like"/>
</dbReference>
<proteinExistence type="predicted"/>
<dbReference type="PANTHER" id="PTHR11236:SF50">
    <property type="entry name" value="AMINODEOXYCHORISMATE SYNTHASE COMPONENT 1"/>
    <property type="match status" value="1"/>
</dbReference>
<feature type="domain" description="Chorismate-utilising enzyme C-terminal" evidence="1">
    <location>
        <begin position="171"/>
        <end position="423"/>
    </location>
</feature>
<dbReference type="PANTHER" id="PTHR11236">
    <property type="entry name" value="AMINOBENZOATE/ANTHRANILATE SYNTHASE"/>
    <property type="match status" value="1"/>
</dbReference>
<dbReference type="SUPFAM" id="SSF56322">
    <property type="entry name" value="ADC synthase"/>
    <property type="match status" value="1"/>
</dbReference>
<dbReference type="PRINTS" id="PR00095">
    <property type="entry name" value="ANTSNTHASEI"/>
</dbReference>
<gene>
    <name evidence="2" type="ORF">SAMN04487963_2915</name>
</gene>
<dbReference type="AlphaFoldDB" id="A0A1I4RS12"/>